<comment type="caution">
    <text evidence="2">The sequence shown here is derived from an EMBL/GenBank/DDBJ whole genome shotgun (WGS) entry which is preliminary data.</text>
</comment>
<dbReference type="InterPro" id="IPR021747">
    <property type="entry name" value="DUF3313"/>
</dbReference>
<accession>A0A1Q9AB39</accession>
<sequence length="290" mass="29353">MISRIVFACTAGARHSTRRAGVPAILPLSLVLGIAGCGSVPMPSPGALSSYSKLGPTEGQLAKSRVFVDRQALLAANTVAIAPTKLSPLARSRLHEPDSERLVANALDRALCIDLSDRFRVVPPGQRADMTVQATIADIVPTGKVAAGVSKVATLGSSAVLPVGVPRLPIGLGGLAVEAEALNPQGAQVAAIVWARGANSITNGPRVSEVGDAYGLASSFASQFAKMLQKGEKPPGLDLSLPSGQKIKSELGGAPKNAACEAFGRAPGVGGFIGSAVGAPPSWSDTAGKQ</sequence>
<dbReference type="RefSeq" id="WP_075612843.1">
    <property type="nucleotide sequence ID" value="NZ_JACIED010000008.1"/>
</dbReference>
<proteinExistence type="predicted"/>
<evidence type="ECO:0000313" key="4">
    <source>
        <dbReference type="Proteomes" id="UP000544107"/>
    </source>
</evidence>
<name>A0A1Q9AB39_9HYPH</name>
<dbReference type="Pfam" id="PF11769">
    <property type="entry name" value="DUF3313"/>
    <property type="match status" value="1"/>
</dbReference>
<dbReference type="OrthoDB" id="7629881at2"/>
<dbReference type="EMBL" id="JACIED010000008">
    <property type="protein sequence ID" value="MBB4010324.1"/>
    <property type="molecule type" value="Genomic_DNA"/>
</dbReference>
<dbReference type="AlphaFoldDB" id="A0A1Q9AB39"/>
<dbReference type="Proteomes" id="UP000544107">
    <property type="component" value="Unassembled WGS sequence"/>
</dbReference>
<evidence type="ECO:0000313" key="2">
    <source>
        <dbReference type="EMBL" id="OLP52076.1"/>
    </source>
</evidence>
<reference evidence="2 3" key="1">
    <citation type="submission" date="2016-09" db="EMBL/GenBank/DDBJ databases">
        <title>Rhizobium oryziradicis sp. nov., isolated from the root of rice.</title>
        <authorList>
            <person name="Zhao J."/>
            <person name="Zhang X."/>
        </authorList>
    </citation>
    <scope>NUCLEOTIDE SEQUENCE [LARGE SCALE GENOMIC DNA]</scope>
    <source>
        <strain evidence="2 3">14971</strain>
    </source>
</reference>
<keyword evidence="3" id="KW-1185">Reference proteome</keyword>
<dbReference type="EMBL" id="MKIN01000017">
    <property type="protein sequence ID" value="OLP52076.1"/>
    <property type="molecule type" value="Genomic_DNA"/>
</dbReference>
<gene>
    <name evidence="2" type="ORF">BJF91_10085</name>
    <name evidence="1" type="ORF">GGQ71_004625</name>
</gene>
<evidence type="ECO:0000313" key="1">
    <source>
        <dbReference type="EMBL" id="MBB4010324.1"/>
    </source>
</evidence>
<dbReference type="Proteomes" id="UP000185598">
    <property type="component" value="Unassembled WGS sequence"/>
</dbReference>
<protein>
    <recommendedName>
        <fullName evidence="5">DUF3313 domain-containing protein</fullName>
    </recommendedName>
</protein>
<evidence type="ECO:0008006" key="5">
    <source>
        <dbReference type="Google" id="ProtNLM"/>
    </source>
</evidence>
<reference evidence="1 4" key="2">
    <citation type="submission" date="2020-08" db="EMBL/GenBank/DDBJ databases">
        <title>Genomic Encyclopedia of Type Strains, Phase IV (KMG-IV): sequencing the most valuable type-strain genomes for metagenomic binning, comparative biology and taxonomic classification.</title>
        <authorList>
            <person name="Goeker M."/>
        </authorList>
    </citation>
    <scope>NUCLEOTIDE SEQUENCE [LARGE SCALE GENOMIC DNA]</scope>
    <source>
        <strain evidence="1 4">DSM 100021</strain>
    </source>
</reference>
<organism evidence="2 3">
    <name type="scientific">Allorhizobium taibaishanense</name>
    <dbReference type="NCBI Taxonomy" id="887144"/>
    <lineage>
        <taxon>Bacteria</taxon>
        <taxon>Pseudomonadati</taxon>
        <taxon>Pseudomonadota</taxon>
        <taxon>Alphaproteobacteria</taxon>
        <taxon>Hyphomicrobiales</taxon>
        <taxon>Rhizobiaceae</taxon>
        <taxon>Rhizobium/Agrobacterium group</taxon>
        <taxon>Allorhizobium</taxon>
    </lineage>
</organism>
<evidence type="ECO:0000313" key="3">
    <source>
        <dbReference type="Proteomes" id="UP000185598"/>
    </source>
</evidence>